<evidence type="ECO:0000256" key="1">
    <source>
        <dbReference type="SAM" id="MobiDB-lite"/>
    </source>
</evidence>
<name>A0A9N9F589_9GLOM</name>
<evidence type="ECO:0000313" key="2">
    <source>
        <dbReference type="EMBL" id="CAG8510587.1"/>
    </source>
</evidence>
<organism evidence="2 3">
    <name type="scientific">Acaulospora morrowiae</name>
    <dbReference type="NCBI Taxonomy" id="94023"/>
    <lineage>
        <taxon>Eukaryota</taxon>
        <taxon>Fungi</taxon>
        <taxon>Fungi incertae sedis</taxon>
        <taxon>Mucoromycota</taxon>
        <taxon>Glomeromycotina</taxon>
        <taxon>Glomeromycetes</taxon>
        <taxon>Diversisporales</taxon>
        <taxon>Acaulosporaceae</taxon>
        <taxon>Acaulospora</taxon>
    </lineage>
</organism>
<gene>
    <name evidence="2" type="ORF">AMORRO_LOCUS3704</name>
</gene>
<sequence length="142" mass="16409">KTSSRQVGCLRKEELKGTSKRISNEEVDDDWFKFIAEYGKNSFLTLKEHKLHCTPPLEHDPKMKDDTGNVVVTRGHPRPSKLIHGGLEERNVFVPSKDTNTFARSQDFLMTLNFRNRQRSHPTTSLDISSLFTFTNCNTRDR</sequence>
<dbReference type="AlphaFoldDB" id="A0A9N9F589"/>
<protein>
    <submittedName>
        <fullName evidence="2">446_t:CDS:1</fullName>
    </submittedName>
</protein>
<feature type="region of interest" description="Disordered" evidence="1">
    <location>
        <begin position="55"/>
        <end position="83"/>
    </location>
</feature>
<dbReference type="EMBL" id="CAJVPV010001869">
    <property type="protein sequence ID" value="CAG8510587.1"/>
    <property type="molecule type" value="Genomic_DNA"/>
</dbReference>
<feature type="compositionally biased region" description="Basic and acidic residues" evidence="1">
    <location>
        <begin position="57"/>
        <end position="67"/>
    </location>
</feature>
<evidence type="ECO:0000313" key="3">
    <source>
        <dbReference type="Proteomes" id="UP000789342"/>
    </source>
</evidence>
<reference evidence="2" key="1">
    <citation type="submission" date="2021-06" db="EMBL/GenBank/DDBJ databases">
        <authorList>
            <person name="Kallberg Y."/>
            <person name="Tangrot J."/>
            <person name="Rosling A."/>
        </authorList>
    </citation>
    <scope>NUCLEOTIDE SEQUENCE</scope>
    <source>
        <strain evidence="2">CL551</strain>
    </source>
</reference>
<keyword evidence="3" id="KW-1185">Reference proteome</keyword>
<feature type="non-terminal residue" evidence="2">
    <location>
        <position position="1"/>
    </location>
</feature>
<comment type="caution">
    <text evidence="2">The sequence shown here is derived from an EMBL/GenBank/DDBJ whole genome shotgun (WGS) entry which is preliminary data.</text>
</comment>
<accession>A0A9N9F589</accession>
<dbReference type="Proteomes" id="UP000789342">
    <property type="component" value="Unassembled WGS sequence"/>
</dbReference>
<proteinExistence type="predicted"/>